<dbReference type="PANTHER" id="PTHR15561:SF0">
    <property type="entry name" value="DNA-DIRECTED RNA POLYMERASE III SUBUNIT RPC9"/>
    <property type="match status" value="1"/>
</dbReference>
<dbReference type="InterPro" id="IPR010997">
    <property type="entry name" value="HRDC-like_sf"/>
</dbReference>
<dbReference type="STRING" id="743788.S8FPR0"/>
<feature type="domain" description="RNA polymerase Rpb4/RPC9 core" evidence="7">
    <location>
        <begin position="1"/>
        <end position="148"/>
    </location>
</feature>
<dbReference type="GO" id="GO:0000166">
    <property type="term" value="F:nucleotide binding"/>
    <property type="evidence" value="ECO:0007669"/>
    <property type="project" value="InterPro"/>
</dbReference>
<evidence type="ECO:0000313" key="9">
    <source>
        <dbReference type="Proteomes" id="UP000015241"/>
    </source>
</evidence>
<keyword evidence="9" id="KW-1185">Reference proteome</keyword>
<accession>S8FPR0</accession>
<protein>
    <recommendedName>
        <fullName evidence="3">DNA-directed RNA polymerase III subunit RPC9</fullName>
    </recommendedName>
</protein>
<dbReference type="SUPFAM" id="SSF47819">
    <property type="entry name" value="HRDC-like"/>
    <property type="match status" value="1"/>
</dbReference>
<gene>
    <name evidence="8" type="ORF">FOMPIDRAFT_1016589</name>
</gene>
<dbReference type="InParanoid" id="S8FPR0"/>
<evidence type="ECO:0000256" key="4">
    <source>
        <dbReference type="ARBA" id="ARBA00022478"/>
    </source>
</evidence>
<dbReference type="InterPro" id="IPR006590">
    <property type="entry name" value="RNA_pol_Rpb4/RPC9_core"/>
</dbReference>
<sequence length="215" mass="23687">MEVLDKRSALLSNFEVLTLLSELESDHLARTKTALRIKKEEEAAGNLAARIQPPTDDICENLRTIEVEAIQYLSADYQPTTLHTEAGIVQLTKNLAAFDLTKAEKLQVVNLAPTEPVELYVIVEELEDRFGTQMDDILETVRSSLSASAVPLTKGIQGGARESAAFGAEIVYTEDTEMQEYVEEDGTWEYDANEVVFDDTGEGAGVEGDLDIEDN</sequence>
<reference evidence="8 9" key="1">
    <citation type="journal article" date="2012" name="Science">
        <title>The Paleozoic origin of enzymatic lignin decomposition reconstructed from 31 fungal genomes.</title>
        <authorList>
            <person name="Floudas D."/>
            <person name="Binder M."/>
            <person name="Riley R."/>
            <person name="Barry K."/>
            <person name="Blanchette R.A."/>
            <person name="Henrissat B."/>
            <person name="Martinez A.T."/>
            <person name="Otillar R."/>
            <person name="Spatafora J.W."/>
            <person name="Yadav J.S."/>
            <person name="Aerts A."/>
            <person name="Benoit I."/>
            <person name="Boyd A."/>
            <person name="Carlson A."/>
            <person name="Copeland A."/>
            <person name="Coutinho P.M."/>
            <person name="de Vries R.P."/>
            <person name="Ferreira P."/>
            <person name="Findley K."/>
            <person name="Foster B."/>
            <person name="Gaskell J."/>
            <person name="Glotzer D."/>
            <person name="Gorecki P."/>
            <person name="Heitman J."/>
            <person name="Hesse C."/>
            <person name="Hori C."/>
            <person name="Igarashi K."/>
            <person name="Jurgens J.A."/>
            <person name="Kallen N."/>
            <person name="Kersten P."/>
            <person name="Kohler A."/>
            <person name="Kuees U."/>
            <person name="Kumar T.K.A."/>
            <person name="Kuo A."/>
            <person name="LaButti K."/>
            <person name="Larrondo L.F."/>
            <person name="Lindquist E."/>
            <person name="Ling A."/>
            <person name="Lombard V."/>
            <person name="Lucas S."/>
            <person name="Lundell T."/>
            <person name="Martin R."/>
            <person name="McLaughlin D.J."/>
            <person name="Morgenstern I."/>
            <person name="Morin E."/>
            <person name="Murat C."/>
            <person name="Nagy L.G."/>
            <person name="Nolan M."/>
            <person name="Ohm R.A."/>
            <person name="Patyshakuliyeva A."/>
            <person name="Rokas A."/>
            <person name="Ruiz-Duenas F.J."/>
            <person name="Sabat G."/>
            <person name="Salamov A."/>
            <person name="Samejima M."/>
            <person name="Schmutz J."/>
            <person name="Slot J.C."/>
            <person name="St John F."/>
            <person name="Stenlid J."/>
            <person name="Sun H."/>
            <person name="Sun S."/>
            <person name="Syed K."/>
            <person name="Tsang A."/>
            <person name="Wiebenga A."/>
            <person name="Young D."/>
            <person name="Pisabarro A."/>
            <person name="Eastwood D.C."/>
            <person name="Martin F."/>
            <person name="Cullen D."/>
            <person name="Grigoriev I.V."/>
            <person name="Hibbett D.S."/>
        </authorList>
    </citation>
    <scope>NUCLEOTIDE SEQUENCE</scope>
    <source>
        <strain evidence="9">FP-58527</strain>
    </source>
</reference>
<dbReference type="FunCoup" id="S8FPR0">
    <property type="interactions" value="98"/>
</dbReference>
<dbReference type="InterPro" id="IPR038846">
    <property type="entry name" value="RPC9"/>
</dbReference>
<dbReference type="Pfam" id="PF03874">
    <property type="entry name" value="RNA_pol_Rpb4"/>
    <property type="match status" value="1"/>
</dbReference>
<organism evidence="8 9">
    <name type="scientific">Fomitopsis schrenkii</name>
    <name type="common">Brown rot fungus</name>
    <dbReference type="NCBI Taxonomy" id="2126942"/>
    <lineage>
        <taxon>Eukaryota</taxon>
        <taxon>Fungi</taxon>
        <taxon>Dikarya</taxon>
        <taxon>Basidiomycota</taxon>
        <taxon>Agaricomycotina</taxon>
        <taxon>Agaricomycetes</taxon>
        <taxon>Polyporales</taxon>
        <taxon>Fomitopsis</taxon>
    </lineage>
</organism>
<keyword evidence="4" id="KW-0240">DNA-directed RNA polymerase</keyword>
<dbReference type="SMART" id="SM00657">
    <property type="entry name" value="RPOL4c"/>
    <property type="match status" value="1"/>
</dbReference>
<dbReference type="OrthoDB" id="1746530at2759"/>
<dbReference type="GO" id="GO:0006384">
    <property type="term" value="P:transcription initiation at RNA polymerase III promoter"/>
    <property type="evidence" value="ECO:0007669"/>
    <property type="project" value="InterPro"/>
</dbReference>
<dbReference type="Gene3D" id="1.20.1250.40">
    <property type="match status" value="1"/>
</dbReference>
<evidence type="ECO:0000313" key="8">
    <source>
        <dbReference type="EMBL" id="EPT00280.1"/>
    </source>
</evidence>
<evidence type="ECO:0000256" key="2">
    <source>
        <dbReference type="ARBA" id="ARBA00006898"/>
    </source>
</evidence>
<dbReference type="AlphaFoldDB" id="S8FPR0"/>
<evidence type="ECO:0000256" key="5">
    <source>
        <dbReference type="ARBA" id="ARBA00023163"/>
    </source>
</evidence>
<dbReference type="InterPro" id="IPR005574">
    <property type="entry name" value="Rpb4/RPC9"/>
</dbReference>
<evidence type="ECO:0000256" key="1">
    <source>
        <dbReference type="ARBA" id="ARBA00004123"/>
    </source>
</evidence>
<comment type="subcellular location">
    <subcellularLocation>
        <location evidence="1">Nucleus</location>
    </subcellularLocation>
</comment>
<dbReference type="Proteomes" id="UP000015241">
    <property type="component" value="Unassembled WGS sequence"/>
</dbReference>
<keyword evidence="6" id="KW-0539">Nucleus</keyword>
<proteinExistence type="inferred from homology"/>
<dbReference type="PANTHER" id="PTHR15561">
    <property type="entry name" value="CALCITONIN GENE-RELATED PEPTIDE-RECEPTOR COMPONENT PROTEIN"/>
    <property type="match status" value="1"/>
</dbReference>
<evidence type="ECO:0000256" key="3">
    <source>
        <dbReference type="ARBA" id="ARBA00016672"/>
    </source>
</evidence>
<evidence type="ECO:0000259" key="7">
    <source>
        <dbReference type="SMART" id="SM00657"/>
    </source>
</evidence>
<dbReference type="HOGENOM" id="CLU_092529_0_0_1"/>
<keyword evidence="5" id="KW-0804">Transcription</keyword>
<dbReference type="eggNOG" id="KOG4168">
    <property type="taxonomic scope" value="Eukaryota"/>
</dbReference>
<dbReference type="EMBL" id="KE504150">
    <property type="protein sequence ID" value="EPT00280.1"/>
    <property type="molecule type" value="Genomic_DNA"/>
</dbReference>
<name>S8FPR0_FOMSC</name>
<evidence type="ECO:0000256" key="6">
    <source>
        <dbReference type="ARBA" id="ARBA00023242"/>
    </source>
</evidence>
<dbReference type="InterPro" id="IPR038324">
    <property type="entry name" value="Rpb4/RPC9_sf"/>
</dbReference>
<dbReference type="GO" id="GO:0005666">
    <property type="term" value="C:RNA polymerase III complex"/>
    <property type="evidence" value="ECO:0007669"/>
    <property type="project" value="InterPro"/>
</dbReference>
<comment type="similarity">
    <text evidence="2">Belongs to the eukaryotic RPC9 RNA polymerase subunit family.</text>
</comment>